<evidence type="ECO:0000313" key="1">
    <source>
        <dbReference type="EMBL" id="KAI5071908.1"/>
    </source>
</evidence>
<evidence type="ECO:0000313" key="2">
    <source>
        <dbReference type="Proteomes" id="UP000886520"/>
    </source>
</evidence>
<name>A0A9D4UPW7_ADICA</name>
<accession>A0A9D4UPW7</accession>
<keyword evidence="2" id="KW-1185">Reference proteome</keyword>
<comment type="caution">
    <text evidence="1">The sequence shown here is derived from an EMBL/GenBank/DDBJ whole genome shotgun (WGS) entry which is preliminary data.</text>
</comment>
<reference evidence="1" key="1">
    <citation type="submission" date="2021-01" db="EMBL/GenBank/DDBJ databases">
        <title>Adiantum capillus-veneris genome.</title>
        <authorList>
            <person name="Fang Y."/>
            <person name="Liao Q."/>
        </authorList>
    </citation>
    <scope>NUCLEOTIDE SEQUENCE</scope>
    <source>
        <strain evidence="1">H3</strain>
        <tissue evidence="1">Leaf</tissue>
    </source>
</reference>
<gene>
    <name evidence="1" type="ORF">GOP47_0014159</name>
</gene>
<dbReference type="EMBL" id="JABFUD020000013">
    <property type="protein sequence ID" value="KAI5071908.1"/>
    <property type="molecule type" value="Genomic_DNA"/>
</dbReference>
<dbReference type="Proteomes" id="UP000886520">
    <property type="component" value="Chromosome 13"/>
</dbReference>
<organism evidence="1 2">
    <name type="scientific">Adiantum capillus-veneris</name>
    <name type="common">Maidenhair fern</name>
    <dbReference type="NCBI Taxonomy" id="13818"/>
    <lineage>
        <taxon>Eukaryota</taxon>
        <taxon>Viridiplantae</taxon>
        <taxon>Streptophyta</taxon>
        <taxon>Embryophyta</taxon>
        <taxon>Tracheophyta</taxon>
        <taxon>Polypodiopsida</taxon>
        <taxon>Polypodiidae</taxon>
        <taxon>Polypodiales</taxon>
        <taxon>Pteridineae</taxon>
        <taxon>Pteridaceae</taxon>
        <taxon>Vittarioideae</taxon>
        <taxon>Adiantum</taxon>
    </lineage>
</organism>
<dbReference type="AlphaFoldDB" id="A0A9D4UPW7"/>
<sequence length="159" mass="17141">MTIGLSCAAASPSCPPISFIACNNEPSRPSRKLISHSATERPPRPLLVCSRPTVLATCSTISAEERLVGNVDGCSGLKVEQGSIEEDLRLEDLRLGRLYKGKVFVVESYGVCVCGHWRTCRWICPYISKAGQILGEERGGCHASRTRCDSSDCGHAPSC</sequence>
<protein>
    <submittedName>
        <fullName evidence="1">Uncharacterized protein</fullName>
    </submittedName>
</protein>
<proteinExistence type="predicted"/>